<feature type="region of interest" description="Disordered" evidence="4">
    <location>
        <begin position="61"/>
        <end position="131"/>
    </location>
</feature>
<dbReference type="GO" id="GO:0031965">
    <property type="term" value="C:nuclear membrane"/>
    <property type="evidence" value="ECO:0007669"/>
    <property type="project" value="TreeGrafter"/>
</dbReference>
<dbReference type="GO" id="GO:0005737">
    <property type="term" value="C:cytoplasm"/>
    <property type="evidence" value="ECO:0007669"/>
    <property type="project" value="UniProtKB-SubCell"/>
</dbReference>
<evidence type="ECO:0000256" key="4">
    <source>
        <dbReference type="SAM" id="MobiDB-lite"/>
    </source>
</evidence>
<dbReference type="InterPro" id="IPR038422">
    <property type="entry name" value="Cut8/Sts1_sf"/>
</dbReference>
<evidence type="ECO:0000256" key="3">
    <source>
        <dbReference type="RuleBase" id="RU368013"/>
    </source>
</evidence>
<dbReference type="GO" id="GO:0031144">
    <property type="term" value="P:proteasome localization"/>
    <property type="evidence" value="ECO:0007669"/>
    <property type="project" value="UniProtKB-UniRule"/>
</dbReference>
<dbReference type="GO" id="GO:0070628">
    <property type="term" value="F:proteasome binding"/>
    <property type="evidence" value="ECO:0007669"/>
    <property type="project" value="TreeGrafter"/>
</dbReference>
<dbReference type="PANTHER" id="PTHR28032:SF1">
    <property type="entry name" value="FI02826P"/>
    <property type="match status" value="1"/>
</dbReference>
<dbReference type="GO" id="GO:0015031">
    <property type="term" value="P:protein transport"/>
    <property type="evidence" value="ECO:0007669"/>
    <property type="project" value="UniProtKB-UniRule"/>
</dbReference>
<evidence type="ECO:0000313" key="6">
    <source>
        <dbReference type="Proteomes" id="UP000076154"/>
    </source>
</evidence>
<accession>A0A369K8T3</accession>
<dbReference type="EMBL" id="LUEZ02000010">
    <property type="protein sequence ID" value="RDB29267.1"/>
    <property type="molecule type" value="Genomic_DNA"/>
</dbReference>
<evidence type="ECO:0000313" key="5">
    <source>
        <dbReference type="EMBL" id="RDB29267.1"/>
    </source>
</evidence>
<comment type="subcellular location">
    <subcellularLocation>
        <location evidence="3">Cytoplasm</location>
    </subcellularLocation>
    <subcellularLocation>
        <location evidence="3">Nucleus</location>
    </subcellularLocation>
</comment>
<dbReference type="GO" id="GO:0071630">
    <property type="term" value="P:nuclear protein quality control by the ubiquitin-proteasome system"/>
    <property type="evidence" value="ECO:0007669"/>
    <property type="project" value="UniProtKB-UniRule"/>
</dbReference>
<name>A0A369K8T3_HYPMA</name>
<protein>
    <recommendedName>
        <fullName evidence="3">Tethering factor for nuclear proteasome STS1</fullName>
    </recommendedName>
</protein>
<evidence type="ECO:0000256" key="1">
    <source>
        <dbReference type="ARBA" id="ARBA00006199"/>
    </source>
</evidence>
<dbReference type="InterPro" id="IPR013868">
    <property type="entry name" value="Cut8/Sts1_fam"/>
</dbReference>
<dbReference type="Gene3D" id="1.20.58.1590">
    <property type="entry name" value="Tethering factor for nuclear proteasome Cut8/Sts1"/>
    <property type="match status" value="1"/>
</dbReference>
<dbReference type="Pfam" id="PF08559">
    <property type="entry name" value="Cut8"/>
    <property type="match status" value="1"/>
</dbReference>
<comment type="function">
    <text evidence="3">Involved in ubiquitin-mediated protein degradation. Regulatory factor in the ubiquitin/proteasome pathway that controls the turnover of proteasome substrates. Targets proteasomes to the nucleus and facilitates the degradation of nuclear proteins.</text>
</comment>
<reference evidence="5" key="1">
    <citation type="submission" date="2018-04" db="EMBL/GenBank/DDBJ databases">
        <title>Whole genome sequencing of Hypsizygus marmoreus.</title>
        <authorList>
            <person name="Choi I.-G."/>
            <person name="Min B."/>
            <person name="Kim J.-G."/>
            <person name="Kim S."/>
            <person name="Oh Y.-L."/>
            <person name="Kong W.-S."/>
            <person name="Park H."/>
            <person name="Jeong J."/>
            <person name="Song E.-S."/>
        </authorList>
    </citation>
    <scope>NUCLEOTIDE SEQUENCE [LARGE SCALE GENOMIC DNA]</scope>
    <source>
        <strain evidence="5">51987-8</strain>
    </source>
</reference>
<organism evidence="5 6">
    <name type="scientific">Hypsizygus marmoreus</name>
    <name type="common">White beech mushroom</name>
    <name type="synonym">Agaricus marmoreus</name>
    <dbReference type="NCBI Taxonomy" id="39966"/>
    <lineage>
        <taxon>Eukaryota</taxon>
        <taxon>Fungi</taxon>
        <taxon>Dikarya</taxon>
        <taxon>Basidiomycota</taxon>
        <taxon>Agaricomycotina</taxon>
        <taxon>Agaricomycetes</taxon>
        <taxon>Agaricomycetidae</taxon>
        <taxon>Agaricales</taxon>
        <taxon>Tricholomatineae</taxon>
        <taxon>Lyophyllaceae</taxon>
        <taxon>Hypsizygus</taxon>
    </lineage>
</organism>
<keyword evidence="3" id="KW-0653">Protein transport</keyword>
<proteinExistence type="inferred from homology"/>
<dbReference type="PANTHER" id="PTHR28032">
    <property type="entry name" value="FI02826P"/>
    <property type="match status" value="1"/>
</dbReference>
<feature type="compositionally biased region" description="Basic and acidic residues" evidence="4">
    <location>
        <begin position="81"/>
        <end position="96"/>
    </location>
</feature>
<sequence length="399" mass="43309">MANVLHHPIEFHPGPVSHAPSPFGFGFGLGASSSSSAMVASAWPTPGHTNPSAFQQLASVNQQSSLRVQKRRHEVEDDADARDASMDRSPTPERPKRAAPKRARVAPESSRGEGTAKENKSPNTGEDDRDDVDVGMLLASLPPQSLLPLLTSLLNAQPSLKSVILPLIPRPTLETAIQALAQSAKRLREAYPYSTIPSFGQPSPPTTFGFGKPSVAHNISAFGQANHTNNSGGMRDSYILSRLRPYITEFVAACVSYLPYFSCLPAPTASSPSAPTTQSTALQSLHKDKLHPSETFSFLAAVTNHIISQPALTQASLGPLILPRLAEEWKAWIMKVDETVNRQGGMFGSETVRSWERILDEMGDGKGTEVSNMMRNVRDLWVSKVGWLVGRTMQHDMDV</sequence>
<dbReference type="InParanoid" id="A0A369K8T3"/>
<feature type="compositionally biased region" description="Basic and acidic residues" evidence="4">
    <location>
        <begin position="110"/>
        <end position="120"/>
    </location>
</feature>
<dbReference type="AlphaFoldDB" id="A0A369K8T3"/>
<dbReference type="GO" id="GO:0000502">
    <property type="term" value="C:proteasome complex"/>
    <property type="evidence" value="ECO:0007669"/>
    <property type="project" value="UniProtKB-KW"/>
</dbReference>
<keyword evidence="3" id="KW-0963">Cytoplasm</keyword>
<keyword evidence="2 3" id="KW-0539">Nucleus</keyword>
<comment type="subunit">
    <text evidence="3">Binds the proteasome.</text>
</comment>
<keyword evidence="5" id="KW-0647">Proteasome</keyword>
<comment type="caution">
    <text evidence="5">The sequence shown here is derived from an EMBL/GenBank/DDBJ whole genome shotgun (WGS) entry which is preliminary data.</text>
</comment>
<comment type="similarity">
    <text evidence="1 3">Belongs to the cut8/STS1 family.</text>
</comment>
<evidence type="ECO:0000256" key="2">
    <source>
        <dbReference type="ARBA" id="ARBA00023242"/>
    </source>
</evidence>
<keyword evidence="6" id="KW-1185">Reference proteome</keyword>
<gene>
    <name evidence="5" type="primary">STS1</name>
    <name evidence="5" type="ORF">Hypma_015625</name>
</gene>
<dbReference type="OrthoDB" id="10061064at2759"/>
<dbReference type="STRING" id="39966.A0A369K8T3"/>
<keyword evidence="3" id="KW-0813">Transport</keyword>
<dbReference type="Proteomes" id="UP000076154">
    <property type="component" value="Unassembled WGS sequence"/>
</dbReference>